<proteinExistence type="predicted"/>
<accession>A0A9Q1J7Q0</accession>
<dbReference type="Proteomes" id="UP001152622">
    <property type="component" value="Chromosome 3"/>
</dbReference>
<feature type="region of interest" description="Disordered" evidence="1">
    <location>
        <begin position="56"/>
        <end position="114"/>
    </location>
</feature>
<evidence type="ECO:0000313" key="2">
    <source>
        <dbReference type="EMBL" id="KAJ8370338.1"/>
    </source>
</evidence>
<evidence type="ECO:0000256" key="1">
    <source>
        <dbReference type="SAM" id="MobiDB-lite"/>
    </source>
</evidence>
<gene>
    <name evidence="2" type="ORF">SKAU_G00103660</name>
</gene>
<evidence type="ECO:0000313" key="3">
    <source>
        <dbReference type="Proteomes" id="UP001152622"/>
    </source>
</evidence>
<comment type="caution">
    <text evidence="2">The sequence shown here is derived from an EMBL/GenBank/DDBJ whole genome shotgun (WGS) entry which is preliminary data.</text>
</comment>
<name>A0A9Q1J7Q0_SYNKA</name>
<dbReference type="EMBL" id="JAINUF010000003">
    <property type="protein sequence ID" value="KAJ8370338.1"/>
    <property type="molecule type" value="Genomic_DNA"/>
</dbReference>
<dbReference type="AlphaFoldDB" id="A0A9Q1J7Q0"/>
<keyword evidence="3" id="KW-1185">Reference proteome</keyword>
<sequence>MEGVNLHHGSHLWRLVCKPHIMRLIAQIQVRRRFSFRQSPLVRHFAIRNNESAIERGQSTPRWPAHVARSSEMNAGRGGPTTPFPEKPNFPSCFSRGSLLPHAQAEAGPPAQRGLLKAVLMKKGPRQRAHPKADR</sequence>
<organism evidence="2 3">
    <name type="scientific">Synaphobranchus kaupii</name>
    <name type="common">Kaup's arrowtooth eel</name>
    <dbReference type="NCBI Taxonomy" id="118154"/>
    <lineage>
        <taxon>Eukaryota</taxon>
        <taxon>Metazoa</taxon>
        <taxon>Chordata</taxon>
        <taxon>Craniata</taxon>
        <taxon>Vertebrata</taxon>
        <taxon>Euteleostomi</taxon>
        <taxon>Actinopterygii</taxon>
        <taxon>Neopterygii</taxon>
        <taxon>Teleostei</taxon>
        <taxon>Anguilliformes</taxon>
        <taxon>Synaphobranchidae</taxon>
        <taxon>Synaphobranchus</taxon>
    </lineage>
</organism>
<reference evidence="2" key="1">
    <citation type="journal article" date="2023" name="Science">
        <title>Genome structures resolve the early diversification of teleost fishes.</title>
        <authorList>
            <person name="Parey E."/>
            <person name="Louis A."/>
            <person name="Montfort J."/>
            <person name="Bouchez O."/>
            <person name="Roques C."/>
            <person name="Iampietro C."/>
            <person name="Lluch J."/>
            <person name="Castinel A."/>
            <person name="Donnadieu C."/>
            <person name="Desvignes T."/>
            <person name="Floi Bucao C."/>
            <person name="Jouanno E."/>
            <person name="Wen M."/>
            <person name="Mejri S."/>
            <person name="Dirks R."/>
            <person name="Jansen H."/>
            <person name="Henkel C."/>
            <person name="Chen W.J."/>
            <person name="Zahm M."/>
            <person name="Cabau C."/>
            <person name="Klopp C."/>
            <person name="Thompson A.W."/>
            <person name="Robinson-Rechavi M."/>
            <person name="Braasch I."/>
            <person name="Lecointre G."/>
            <person name="Bobe J."/>
            <person name="Postlethwait J.H."/>
            <person name="Berthelot C."/>
            <person name="Roest Crollius H."/>
            <person name="Guiguen Y."/>
        </authorList>
    </citation>
    <scope>NUCLEOTIDE SEQUENCE</scope>
    <source>
        <strain evidence="2">WJC10195</strain>
    </source>
</reference>
<protein>
    <submittedName>
        <fullName evidence="2">Uncharacterized protein</fullName>
    </submittedName>
</protein>